<evidence type="ECO:0000256" key="1">
    <source>
        <dbReference type="ARBA" id="ARBA00022490"/>
    </source>
</evidence>
<keyword evidence="5" id="KW-1185">Reference proteome</keyword>
<feature type="compositionally biased region" description="Basic and acidic residues" evidence="3">
    <location>
        <begin position="58"/>
        <end position="70"/>
    </location>
</feature>
<dbReference type="InterPro" id="IPR009242">
    <property type="entry name" value="DUF896"/>
</dbReference>
<dbReference type="SUPFAM" id="SSF158221">
    <property type="entry name" value="YnzC-like"/>
    <property type="match status" value="1"/>
</dbReference>
<dbReference type="RefSeq" id="WP_041057660.1">
    <property type="nucleotide sequence ID" value="NZ_JXRR01000014.1"/>
</dbReference>
<organism evidence="4 5">
    <name type="scientific">Jeotgalibacillus campisalis</name>
    <dbReference type="NCBI Taxonomy" id="220754"/>
    <lineage>
        <taxon>Bacteria</taxon>
        <taxon>Bacillati</taxon>
        <taxon>Bacillota</taxon>
        <taxon>Bacilli</taxon>
        <taxon>Bacillales</taxon>
        <taxon>Caryophanaceae</taxon>
        <taxon>Jeotgalibacillus</taxon>
    </lineage>
</organism>
<dbReference type="Proteomes" id="UP000031972">
    <property type="component" value="Unassembled WGS sequence"/>
</dbReference>
<name>A0A0C2VUZ1_9BACL</name>
<dbReference type="OrthoDB" id="390105at2"/>
<feature type="region of interest" description="Disordered" evidence="3">
    <location>
        <begin position="58"/>
        <end position="77"/>
    </location>
</feature>
<accession>A0A0C2VUZ1</accession>
<reference evidence="4 5" key="1">
    <citation type="submission" date="2015-01" db="EMBL/GenBank/DDBJ databases">
        <title>Jeotgalibacillus campisalis genome sequencing.</title>
        <authorList>
            <person name="Goh K.M."/>
            <person name="Chan K.-G."/>
            <person name="Yaakop A.S."/>
            <person name="Ee R."/>
            <person name="Gan H.M."/>
            <person name="Chan C.S."/>
        </authorList>
    </citation>
    <scope>NUCLEOTIDE SEQUENCE [LARGE SCALE GENOMIC DNA]</scope>
    <source>
        <strain evidence="4 5">SF-57</strain>
    </source>
</reference>
<dbReference type="Gene3D" id="1.10.287.540">
    <property type="entry name" value="Helix hairpin bin"/>
    <property type="match status" value="1"/>
</dbReference>
<gene>
    <name evidence="4" type="ORF">KR50_19850</name>
</gene>
<comment type="similarity">
    <text evidence="2">Belongs to the UPF0291 family.</text>
</comment>
<dbReference type="PANTHER" id="PTHR37300:SF1">
    <property type="entry name" value="UPF0291 PROTEIN YNZC"/>
    <property type="match status" value="1"/>
</dbReference>
<dbReference type="PANTHER" id="PTHR37300">
    <property type="entry name" value="UPF0291 PROTEIN CBO2609/CLC_2481"/>
    <property type="match status" value="1"/>
</dbReference>
<evidence type="ECO:0000313" key="5">
    <source>
        <dbReference type="Proteomes" id="UP000031972"/>
    </source>
</evidence>
<evidence type="ECO:0000256" key="3">
    <source>
        <dbReference type="SAM" id="MobiDB-lite"/>
    </source>
</evidence>
<proteinExistence type="inferred from homology"/>
<comment type="subcellular location">
    <subcellularLocation>
        <location evidence="2">Cytoplasm</location>
    </subcellularLocation>
</comment>
<dbReference type="PATRIC" id="fig|220754.4.peg.2005"/>
<sequence>MLSQEKLTRINQLSNKAKKEMLSEEELAEQKKLRQEYLKAFRGTMKDTIENVKVIDPEGKDVTPQKVKDLKNKRKLH</sequence>
<evidence type="ECO:0000256" key="2">
    <source>
        <dbReference type="HAMAP-Rule" id="MF_01103"/>
    </source>
</evidence>
<dbReference type="GO" id="GO:0005737">
    <property type="term" value="C:cytoplasm"/>
    <property type="evidence" value="ECO:0007669"/>
    <property type="project" value="UniProtKB-SubCell"/>
</dbReference>
<protein>
    <recommendedName>
        <fullName evidence="2">UPF0291 protein KR50_19850</fullName>
    </recommendedName>
</protein>
<dbReference type="Pfam" id="PF05979">
    <property type="entry name" value="DUF896"/>
    <property type="match status" value="1"/>
</dbReference>
<comment type="caution">
    <text evidence="4">The sequence shown here is derived from an EMBL/GenBank/DDBJ whole genome shotgun (WGS) entry which is preliminary data.</text>
</comment>
<dbReference type="AlphaFoldDB" id="A0A0C2VUZ1"/>
<dbReference type="EMBL" id="JXRR01000014">
    <property type="protein sequence ID" value="KIL47818.1"/>
    <property type="molecule type" value="Genomic_DNA"/>
</dbReference>
<evidence type="ECO:0000313" key="4">
    <source>
        <dbReference type="EMBL" id="KIL47818.1"/>
    </source>
</evidence>
<keyword evidence="1 2" id="KW-0963">Cytoplasm</keyword>
<dbReference type="HAMAP" id="MF_01103">
    <property type="entry name" value="UPF0291"/>
    <property type="match status" value="1"/>
</dbReference>